<reference evidence="1 2" key="1">
    <citation type="submission" date="2016-01" db="EMBL/GenBank/DDBJ databases">
        <title>Complete genome and mega plasmid sequence of Sphingomonas panacis DCY99 elicits systemic resistance in rice to Xanthomonas oryzae.</title>
        <authorList>
            <person name="Kim Y.J."/>
            <person name="Yang D.C."/>
            <person name="Sing P."/>
        </authorList>
    </citation>
    <scope>NUCLEOTIDE SEQUENCE [LARGE SCALE GENOMIC DNA]</scope>
    <source>
        <strain evidence="1 2">DCY99</strain>
    </source>
</reference>
<dbReference type="STRING" id="1560345.AWL63_06080"/>
<dbReference type="RefSeq" id="WP_083224911.1">
    <property type="nucleotide sequence ID" value="NZ_CP014168.1"/>
</dbReference>
<dbReference type="KEGG" id="span:AWL63_06080"/>
<dbReference type="InterPro" id="IPR032609">
    <property type="entry name" value="DUF4893"/>
</dbReference>
<dbReference type="EMBL" id="CP014168">
    <property type="protein sequence ID" value="AOH86564.1"/>
    <property type="molecule type" value="Genomic_DNA"/>
</dbReference>
<evidence type="ECO:0000313" key="1">
    <source>
        <dbReference type="EMBL" id="AOH86564.1"/>
    </source>
</evidence>
<keyword evidence="2" id="KW-1185">Reference proteome</keyword>
<accession>A0A1B3ZGL5</accession>
<evidence type="ECO:0000313" key="2">
    <source>
        <dbReference type="Proteomes" id="UP000094256"/>
    </source>
</evidence>
<name>A0A1B3ZGL5_9SPHN</name>
<dbReference type="Proteomes" id="UP000094256">
    <property type="component" value="Chromosome"/>
</dbReference>
<dbReference type="PROSITE" id="PS51257">
    <property type="entry name" value="PROKAR_LIPOPROTEIN"/>
    <property type="match status" value="1"/>
</dbReference>
<proteinExistence type="predicted"/>
<protein>
    <recommendedName>
        <fullName evidence="3">DUF4893 domain-containing protein</fullName>
    </recommendedName>
</protein>
<gene>
    <name evidence="1" type="ORF">AWL63_06080</name>
</gene>
<dbReference type="Pfam" id="PF16233">
    <property type="entry name" value="DUF4893"/>
    <property type="match status" value="1"/>
</dbReference>
<evidence type="ECO:0008006" key="3">
    <source>
        <dbReference type="Google" id="ProtNLM"/>
    </source>
</evidence>
<sequence>MRTAAIVTLLCGCAALAGCGGKERPKPVGSAPAAAVAPEQNWRLIATDDDRNRLRGWRDTWLAAVDKARKGGRGAAIDGLQELADPDRALTEPLPRAGAYRCTVYKIGANGTAMADFTKFEPTECEIVDGGGGLLEFHKTGGVQRPDGLLYPDGARAIFLGTMVYGDEDKPFRYGQDRLRDMAGYIERIGEKRWRLVLPAPRFESMLDIIEIVPA</sequence>
<dbReference type="AlphaFoldDB" id="A0A1B3ZGL5"/>
<organism evidence="1 2">
    <name type="scientific">Sphingomonas panacis</name>
    <dbReference type="NCBI Taxonomy" id="1560345"/>
    <lineage>
        <taxon>Bacteria</taxon>
        <taxon>Pseudomonadati</taxon>
        <taxon>Pseudomonadota</taxon>
        <taxon>Alphaproteobacteria</taxon>
        <taxon>Sphingomonadales</taxon>
        <taxon>Sphingomonadaceae</taxon>
        <taxon>Sphingomonas</taxon>
    </lineage>
</organism>